<evidence type="ECO:0000256" key="1">
    <source>
        <dbReference type="SAM" id="Phobius"/>
    </source>
</evidence>
<dbReference type="PATRIC" id="fig|570156.3.peg.3190"/>
<accession>A0A0P7D4V2</accession>
<keyword evidence="1" id="KW-0812">Transmembrane</keyword>
<comment type="caution">
    <text evidence="2">The sequence shown here is derived from an EMBL/GenBank/DDBJ whole genome shotgun (WGS) entry which is preliminary data.</text>
</comment>
<keyword evidence="1" id="KW-0472">Membrane</keyword>
<dbReference type="AlphaFoldDB" id="A0A0P7D4V2"/>
<organism evidence="2 3">
    <name type="scientific">Pseudoalteromonas lipolytica</name>
    <dbReference type="NCBI Taxonomy" id="570156"/>
    <lineage>
        <taxon>Bacteria</taxon>
        <taxon>Pseudomonadati</taxon>
        <taxon>Pseudomonadota</taxon>
        <taxon>Gammaproteobacteria</taxon>
        <taxon>Alteromonadales</taxon>
        <taxon>Pseudoalteromonadaceae</taxon>
        <taxon>Pseudoalteromonas</taxon>
    </lineage>
</organism>
<evidence type="ECO:0000313" key="2">
    <source>
        <dbReference type="EMBL" id="KPM83523.1"/>
    </source>
</evidence>
<feature type="transmembrane region" description="Helical" evidence="1">
    <location>
        <begin position="6"/>
        <end position="28"/>
    </location>
</feature>
<feature type="transmembrane region" description="Helical" evidence="1">
    <location>
        <begin position="40"/>
        <end position="59"/>
    </location>
</feature>
<dbReference type="Proteomes" id="UP000050378">
    <property type="component" value="Unassembled WGS sequence"/>
</dbReference>
<reference evidence="2 3" key="1">
    <citation type="submission" date="2015-09" db="EMBL/GenBank/DDBJ databases">
        <title>Draft Genome Sequence of Pseudoalteromonas lipolytica UCD-48B.</title>
        <authorList>
            <person name="Krusor M."/>
            <person name="Coil D.A."/>
            <person name="Lang J.M."/>
            <person name="Eisen J.A."/>
            <person name="Alexiev A."/>
        </authorList>
    </citation>
    <scope>NUCLEOTIDE SEQUENCE [LARGE SCALE GENOMIC DNA]</scope>
    <source>
        <strain evidence="2 3">UCD-48B</strain>
    </source>
</reference>
<evidence type="ECO:0000313" key="3">
    <source>
        <dbReference type="Proteomes" id="UP000050378"/>
    </source>
</evidence>
<sequence length="88" mass="9573">MTHGGGGALYLLLILILVSIPVTLIWLFHGQGNARKRRAIGFSQIAIFAIAIILFFSGVSYLQNIGFVAGFIVLIAMLITPVVFKNRV</sequence>
<gene>
    <name evidence="2" type="ORF">AOG27_10505</name>
</gene>
<feature type="transmembrane region" description="Helical" evidence="1">
    <location>
        <begin position="65"/>
        <end position="84"/>
    </location>
</feature>
<proteinExistence type="predicted"/>
<dbReference type="STRING" id="570156.AOG27_10505"/>
<protein>
    <submittedName>
        <fullName evidence="2">Uncharacterized protein</fullName>
    </submittedName>
</protein>
<dbReference type="EMBL" id="LJTC01000006">
    <property type="protein sequence ID" value="KPM83523.1"/>
    <property type="molecule type" value="Genomic_DNA"/>
</dbReference>
<name>A0A0P7D4V2_9GAMM</name>
<keyword evidence="1" id="KW-1133">Transmembrane helix</keyword>